<proteinExistence type="predicted"/>
<dbReference type="Gene3D" id="2.120.10.30">
    <property type="entry name" value="TolB, C-terminal domain"/>
    <property type="match status" value="1"/>
</dbReference>
<dbReference type="SUPFAM" id="SSF63829">
    <property type="entry name" value="Calcium-dependent phosphotriesterase"/>
    <property type="match status" value="1"/>
</dbReference>
<accession>A0A194WBZ4</accession>
<dbReference type="EMBL" id="CM003108">
    <property type="protein sequence ID" value="KUI73931.1"/>
    <property type="molecule type" value="Genomic_DNA"/>
</dbReference>
<dbReference type="SMR" id="A0A194WBZ4"/>
<gene>
    <name evidence="3" type="ORF">VM1G_09429</name>
</gene>
<dbReference type="InterPro" id="IPR013658">
    <property type="entry name" value="SGL"/>
</dbReference>
<evidence type="ECO:0000313" key="3">
    <source>
        <dbReference type="EMBL" id="KUI73931.1"/>
    </source>
</evidence>
<sequence length="408" mass="44025">MAWKPLPVFAVLAGANIQASLAQAQEVPAQAQIIDQRSFNVLSYVPPSTVQNGSQVFTPPNISEEDLLAKPFHIYDEEFYSIIGTEPTLTLLAENASNPVYHEAVVWYEPTDEVFFVQNAGSKDAGTGLNKSAIIQKVSLAEADGVKHKANASGEIVVDLVPSNPGVVNPNGATVYRGQLLYTAEGAGPDNTSNLVIMNPYEPYNTTVAVNNFFGRQFSSLNDLTTHPVNKDVYFVDTLYGYLQDFRPAPGLPRQVYRWNDRTGALSVVADGFVLPNGIAFSPDGKNAYVTDTGSIQGFFGNNYSAPASIYRFDVQPDGTFDNRKTFAFVDSGVPDGVRTDSNGYVYAGCGDGVQVFNPSSKLVGKIYIGGTSASFQFAGKGRMVIGGETKLYYATLNVTGWVTEGMM</sequence>
<dbReference type="AlphaFoldDB" id="A0A194WBZ4"/>
<dbReference type="Proteomes" id="UP000078559">
    <property type="component" value="Chromosome 11"/>
</dbReference>
<dbReference type="Pfam" id="PF08450">
    <property type="entry name" value="SGL"/>
    <property type="match status" value="1"/>
</dbReference>
<feature type="domain" description="SMP-30/Gluconolactonase/LRE-like region" evidence="2">
    <location>
        <begin position="215"/>
        <end position="381"/>
    </location>
</feature>
<protein>
    <submittedName>
        <fullName evidence="3">Gluconolactonase</fullName>
    </submittedName>
</protein>
<dbReference type="PANTHER" id="PTHR47064">
    <property type="entry name" value="PUTATIVE (AFU_ORTHOLOGUE AFUA_1G08990)-RELATED"/>
    <property type="match status" value="1"/>
</dbReference>
<feature type="chain" id="PRO_5008267314" evidence="1">
    <location>
        <begin position="25"/>
        <end position="408"/>
    </location>
</feature>
<dbReference type="PANTHER" id="PTHR47064:SF2">
    <property type="entry name" value="SMP-30_GLUCONOLACTONASE_LRE-LIKE REGION DOMAIN-CONTAINING PROTEIN-RELATED"/>
    <property type="match status" value="1"/>
</dbReference>
<dbReference type="InterPro" id="IPR011042">
    <property type="entry name" value="6-blade_b-propeller_TolB-like"/>
</dbReference>
<dbReference type="OrthoDB" id="423498at2759"/>
<organism evidence="3 4">
    <name type="scientific">Cytospora mali</name>
    <name type="common">Apple Valsa canker fungus</name>
    <name type="synonym">Valsa mali</name>
    <dbReference type="NCBI Taxonomy" id="578113"/>
    <lineage>
        <taxon>Eukaryota</taxon>
        <taxon>Fungi</taxon>
        <taxon>Dikarya</taxon>
        <taxon>Ascomycota</taxon>
        <taxon>Pezizomycotina</taxon>
        <taxon>Sordariomycetes</taxon>
        <taxon>Sordariomycetidae</taxon>
        <taxon>Diaporthales</taxon>
        <taxon>Cytosporaceae</taxon>
        <taxon>Cytospora</taxon>
    </lineage>
</organism>
<evidence type="ECO:0000313" key="4">
    <source>
        <dbReference type="Proteomes" id="UP000078559"/>
    </source>
</evidence>
<reference evidence="3" key="1">
    <citation type="submission" date="2014-12" db="EMBL/GenBank/DDBJ databases">
        <title>Genome Sequence of Valsa Canker Pathogens Uncovers a Specific Adaption of Colonization on Woody Bark.</title>
        <authorList>
            <person name="Yin Z."/>
            <person name="Liu H."/>
            <person name="Gao X."/>
            <person name="Li Z."/>
            <person name="Song N."/>
            <person name="Ke X."/>
            <person name="Dai Q."/>
            <person name="Wu Y."/>
            <person name="Sun Y."/>
            <person name="Xu J.-R."/>
            <person name="Kang Z.K."/>
            <person name="Wang L."/>
            <person name="Huang L."/>
        </authorList>
    </citation>
    <scope>NUCLEOTIDE SEQUENCE [LARGE SCALE GENOMIC DNA]</scope>
    <source>
        <strain evidence="3">03-8</strain>
    </source>
</reference>
<keyword evidence="4" id="KW-1185">Reference proteome</keyword>
<name>A0A194WBZ4_CYTMA</name>
<feature type="signal peptide" evidence="1">
    <location>
        <begin position="1"/>
        <end position="24"/>
    </location>
</feature>
<evidence type="ECO:0000256" key="1">
    <source>
        <dbReference type="SAM" id="SignalP"/>
    </source>
</evidence>
<dbReference type="InterPro" id="IPR052988">
    <property type="entry name" value="Oryzine_lactonohydrolase"/>
</dbReference>
<keyword evidence="1" id="KW-0732">Signal</keyword>
<evidence type="ECO:0000259" key="2">
    <source>
        <dbReference type="Pfam" id="PF08450"/>
    </source>
</evidence>